<keyword evidence="2 7" id="KW-0597">Phosphoprotein</keyword>
<sequence>MNYIKVVIVEDDPKIVEILTVYLEKEQYRVYTALNAVDGINLISNIQPDVLLLDVNLPDQNGFELAKKYRLQSDDGILFFITGEKAKEKLIKGFEVGCDDYITKPFDPTEVVVRLKANLRRLEKNDPNIIRIGSLVVNFKDATVTKDGSFLALSIKEKMLLFYMMKNPNQVLTTELLYDTIWGYDSISDLKTVTVHISTLRKKIEENPNKPQYIKTVRGFGYKFVY</sequence>
<evidence type="ECO:0000256" key="3">
    <source>
        <dbReference type="ARBA" id="ARBA00023012"/>
    </source>
</evidence>
<dbReference type="Pfam" id="PF00486">
    <property type="entry name" value="Trans_reg_C"/>
    <property type="match status" value="1"/>
</dbReference>
<dbReference type="CDD" id="cd00383">
    <property type="entry name" value="trans_reg_C"/>
    <property type="match status" value="1"/>
</dbReference>
<evidence type="ECO:0000259" key="10">
    <source>
        <dbReference type="PROSITE" id="PS51755"/>
    </source>
</evidence>
<organism evidence="11 12">
    <name type="scientific">Ureibacillus xyleni</name>
    <dbReference type="NCBI Taxonomy" id="614648"/>
    <lineage>
        <taxon>Bacteria</taxon>
        <taxon>Bacillati</taxon>
        <taxon>Bacillota</taxon>
        <taxon>Bacilli</taxon>
        <taxon>Bacillales</taxon>
        <taxon>Caryophanaceae</taxon>
        <taxon>Ureibacillus</taxon>
    </lineage>
</organism>
<dbReference type="SUPFAM" id="SSF52172">
    <property type="entry name" value="CheY-like"/>
    <property type="match status" value="1"/>
</dbReference>
<dbReference type="Pfam" id="PF00072">
    <property type="entry name" value="Response_reg"/>
    <property type="match status" value="1"/>
</dbReference>
<keyword evidence="3" id="KW-0902">Two-component regulatory system</keyword>
<dbReference type="FunFam" id="1.10.10.10:FF:000018">
    <property type="entry name" value="DNA-binding response regulator ResD"/>
    <property type="match status" value="1"/>
</dbReference>
<dbReference type="InterPro" id="IPR036388">
    <property type="entry name" value="WH-like_DNA-bd_sf"/>
</dbReference>
<dbReference type="InterPro" id="IPR011006">
    <property type="entry name" value="CheY-like_superfamily"/>
</dbReference>
<feature type="domain" description="OmpR/PhoB-type" evidence="10">
    <location>
        <begin position="127"/>
        <end position="226"/>
    </location>
</feature>
<feature type="domain" description="Response regulatory" evidence="9">
    <location>
        <begin position="5"/>
        <end position="119"/>
    </location>
</feature>
<keyword evidence="12" id="KW-1185">Reference proteome</keyword>
<dbReference type="Proteomes" id="UP000219636">
    <property type="component" value="Unassembled WGS sequence"/>
</dbReference>
<evidence type="ECO:0000256" key="2">
    <source>
        <dbReference type="ARBA" id="ARBA00022553"/>
    </source>
</evidence>
<dbReference type="PANTHER" id="PTHR48111">
    <property type="entry name" value="REGULATOR OF RPOS"/>
    <property type="match status" value="1"/>
</dbReference>
<dbReference type="Gene3D" id="6.10.250.690">
    <property type="match status" value="1"/>
</dbReference>
<dbReference type="PANTHER" id="PTHR48111:SF52">
    <property type="entry name" value="TRANSCRIPTIONAL REGULATORY PROTEIN YVRH"/>
    <property type="match status" value="1"/>
</dbReference>
<dbReference type="InterPro" id="IPR039420">
    <property type="entry name" value="WalR-like"/>
</dbReference>
<evidence type="ECO:0000313" key="12">
    <source>
        <dbReference type="Proteomes" id="UP000219636"/>
    </source>
</evidence>
<keyword evidence="5 8" id="KW-0238">DNA-binding</keyword>
<evidence type="ECO:0000256" key="5">
    <source>
        <dbReference type="ARBA" id="ARBA00023125"/>
    </source>
</evidence>
<dbReference type="EMBL" id="OBMQ01000003">
    <property type="protein sequence ID" value="SOC03427.1"/>
    <property type="molecule type" value="Genomic_DNA"/>
</dbReference>
<dbReference type="GO" id="GO:0032993">
    <property type="term" value="C:protein-DNA complex"/>
    <property type="evidence" value="ECO:0007669"/>
    <property type="project" value="TreeGrafter"/>
</dbReference>
<dbReference type="PROSITE" id="PS51755">
    <property type="entry name" value="OMPR_PHOB"/>
    <property type="match status" value="1"/>
</dbReference>
<dbReference type="Gene3D" id="1.10.10.10">
    <property type="entry name" value="Winged helix-like DNA-binding domain superfamily/Winged helix DNA-binding domain"/>
    <property type="match status" value="1"/>
</dbReference>
<dbReference type="RefSeq" id="WP_097072927.1">
    <property type="nucleotide sequence ID" value="NZ_OBMQ01000003.1"/>
</dbReference>
<comment type="subcellular location">
    <subcellularLocation>
        <location evidence="1">Cytoplasm</location>
    </subcellularLocation>
</comment>
<dbReference type="PROSITE" id="PS50110">
    <property type="entry name" value="RESPONSE_REGULATORY"/>
    <property type="match status" value="1"/>
</dbReference>
<evidence type="ECO:0000259" key="9">
    <source>
        <dbReference type="PROSITE" id="PS50110"/>
    </source>
</evidence>
<proteinExistence type="predicted"/>
<accession>A0A285S7Q0</accession>
<keyword evidence="4" id="KW-0805">Transcription regulation</keyword>
<feature type="modified residue" description="4-aspartylphosphate" evidence="7">
    <location>
        <position position="54"/>
    </location>
</feature>
<keyword evidence="6" id="KW-0804">Transcription</keyword>
<name>A0A285S7Q0_9BACL</name>
<dbReference type="Gene3D" id="3.40.50.2300">
    <property type="match status" value="1"/>
</dbReference>
<evidence type="ECO:0000313" key="11">
    <source>
        <dbReference type="EMBL" id="SOC03427.1"/>
    </source>
</evidence>
<evidence type="ECO:0000256" key="7">
    <source>
        <dbReference type="PROSITE-ProRule" id="PRU00169"/>
    </source>
</evidence>
<dbReference type="GO" id="GO:0005829">
    <property type="term" value="C:cytosol"/>
    <property type="evidence" value="ECO:0007669"/>
    <property type="project" value="TreeGrafter"/>
</dbReference>
<gene>
    <name evidence="11" type="ORF">SAMN05880501_103251</name>
</gene>
<dbReference type="SMART" id="SM00862">
    <property type="entry name" value="Trans_reg_C"/>
    <property type="match status" value="1"/>
</dbReference>
<dbReference type="SMART" id="SM00448">
    <property type="entry name" value="REC"/>
    <property type="match status" value="1"/>
</dbReference>
<dbReference type="GO" id="GO:0000976">
    <property type="term" value="F:transcription cis-regulatory region binding"/>
    <property type="evidence" value="ECO:0007669"/>
    <property type="project" value="TreeGrafter"/>
</dbReference>
<feature type="DNA-binding region" description="OmpR/PhoB-type" evidence="8">
    <location>
        <begin position="127"/>
        <end position="226"/>
    </location>
</feature>
<protein>
    <submittedName>
        <fullName evidence="11">Two-component system alkaline phosphatase synthesis response regulator PhoP/two-component system response regulator VicR</fullName>
    </submittedName>
</protein>
<dbReference type="InterPro" id="IPR001867">
    <property type="entry name" value="OmpR/PhoB-type_DNA-bd"/>
</dbReference>
<dbReference type="GO" id="GO:0006355">
    <property type="term" value="P:regulation of DNA-templated transcription"/>
    <property type="evidence" value="ECO:0007669"/>
    <property type="project" value="InterPro"/>
</dbReference>
<evidence type="ECO:0000256" key="4">
    <source>
        <dbReference type="ARBA" id="ARBA00023015"/>
    </source>
</evidence>
<dbReference type="CDD" id="cd17574">
    <property type="entry name" value="REC_OmpR"/>
    <property type="match status" value="1"/>
</dbReference>
<dbReference type="AlphaFoldDB" id="A0A285S7Q0"/>
<dbReference type="InterPro" id="IPR001789">
    <property type="entry name" value="Sig_transdc_resp-reg_receiver"/>
</dbReference>
<evidence type="ECO:0000256" key="1">
    <source>
        <dbReference type="ARBA" id="ARBA00004496"/>
    </source>
</evidence>
<evidence type="ECO:0000256" key="8">
    <source>
        <dbReference type="PROSITE-ProRule" id="PRU01091"/>
    </source>
</evidence>
<reference evidence="12" key="1">
    <citation type="submission" date="2017-08" db="EMBL/GenBank/DDBJ databases">
        <authorList>
            <person name="Varghese N."/>
            <person name="Submissions S."/>
        </authorList>
    </citation>
    <scope>NUCLEOTIDE SEQUENCE [LARGE SCALE GENOMIC DNA]</scope>
    <source>
        <strain evidence="12">JC22</strain>
    </source>
</reference>
<dbReference type="GO" id="GO:0000156">
    <property type="term" value="F:phosphorelay response regulator activity"/>
    <property type="evidence" value="ECO:0007669"/>
    <property type="project" value="TreeGrafter"/>
</dbReference>
<evidence type="ECO:0000256" key="6">
    <source>
        <dbReference type="ARBA" id="ARBA00023163"/>
    </source>
</evidence>
<dbReference type="OrthoDB" id="9790442at2"/>